<dbReference type="Pfam" id="PF08241">
    <property type="entry name" value="Methyltransf_11"/>
    <property type="match status" value="1"/>
</dbReference>
<organism evidence="2 3">
    <name type="scientific">Vineibacter terrae</name>
    <dbReference type="NCBI Taxonomy" id="2586908"/>
    <lineage>
        <taxon>Bacteria</taxon>
        <taxon>Pseudomonadati</taxon>
        <taxon>Pseudomonadota</taxon>
        <taxon>Alphaproteobacteria</taxon>
        <taxon>Hyphomicrobiales</taxon>
        <taxon>Vineibacter</taxon>
    </lineage>
</organism>
<evidence type="ECO:0000259" key="1">
    <source>
        <dbReference type="Pfam" id="PF08241"/>
    </source>
</evidence>
<evidence type="ECO:0000313" key="2">
    <source>
        <dbReference type="EMBL" id="TXL72339.1"/>
    </source>
</evidence>
<dbReference type="PANTHER" id="PTHR43861">
    <property type="entry name" value="TRANS-ACONITATE 2-METHYLTRANSFERASE-RELATED"/>
    <property type="match status" value="1"/>
</dbReference>
<dbReference type="PANTHER" id="PTHR43861:SF1">
    <property type="entry name" value="TRANS-ACONITATE 2-METHYLTRANSFERASE"/>
    <property type="match status" value="1"/>
</dbReference>
<dbReference type="InterPro" id="IPR029063">
    <property type="entry name" value="SAM-dependent_MTases_sf"/>
</dbReference>
<accession>A0A5C8PEZ0</accession>
<dbReference type="Gene3D" id="3.40.50.150">
    <property type="entry name" value="Vaccinia Virus protein VP39"/>
    <property type="match status" value="1"/>
</dbReference>
<dbReference type="GO" id="GO:0008757">
    <property type="term" value="F:S-adenosylmethionine-dependent methyltransferase activity"/>
    <property type="evidence" value="ECO:0007669"/>
    <property type="project" value="InterPro"/>
</dbReference>
<name>A0A5C8PEZ0_9HYPH</name>
<evidence type="ECO:0000313" key="3">
    <source>
        <dbReference type="Proteomes" id="UP000321638"/>
    </source>
</evidence>
<comment type="caution">
    <text evidence="2">The sequence shown here is derived from an EMBL/GenBank/DDBJ whole genome shotgun (WGS) entry which is preliminary data.</text>
</comment>
<sequence length="239" mass="26586">MDLADSWEAQARQWTEWARRPGHDSYGRYHRDQFLRLLPLPGWRTVDVGCGEGRLTRHLKGLGHHIVGIDSSPSMIAAAREADPSMDVRIADAAALPLDDASADLAVAFMSLHDIDAMPAVLRDVARVLEPGGRLCFAIVHPINSAGRFERPAADAPFVIAGDYLRPFRYADTVERDGLAMTFHSQHRPIEAYFRALEAAGFLVEALREPGVPDHGLSSDASRRWQRLPLFLHVRALRP</sequence>
<feature type="domain" description="Methyltransferase type 11" evidence="1">
    <location>
        <begin position="46"/>
        <end position="137"/>
    </location>
</feature>
<proteinExistence type="predicted"/>
<dbReference type="Proteomes" id="UP000321638">
    <property type="component" value="Unassembled WGS sequence"/>
</dbReference>
<keyword evidence="3" id="KW-1185">Reference proteome</keyword>
<dbReference type="InterPro" id="IPR013216">
    <property type="entry name" value="Methyltransf_11"/>
</dbReference>
<keyword evidence="2" id="KW-0489">Methyltransferase</keyword>
<dbReference type="RefSeq" id="WP_147849963.1">
    <property type="nucleotide sequence ID" value="NZ_VDUZ01000034.1"/>
</dbReference>
<keyword evidence="2" id="KW-0808">Transferase</keyword>
<reference evidence="2 3" key="1">
    <citation type="submission" date="2019-06" db="EMBL/GenBank/DDBJ databases">
        <title>New taxonomy in bacterial strain CC-CFT640, isolated from vineyard.</title>
        <authorList>
            <person name="Lin S.-Y."/>
            <person name="Tsai C.-F."/>
            <person name="Young C.-C."/>
        </authorList>
    </citation>
    <scope>NUCLEOTIDE SEQUENCE [LARGE SCALE GENOMIC DNA]</scope>
    <source>
        <strain evidence="2 3">CC-CFT640</strain>
    </source>
</reference>
<dbReference type="GO" id="GO:0032259">
    <property type="term" value="P:methylation"/>
    <property type="evidence" value="ECO:0007669"/>
    <property type="project" value="UniProtKB-KW"/>
</dbReference>
<dbReference type="OrthoDB" id="8153637at2"/>
<protein>
    <submittedName>
        <fullName evidence="2">Class I SAM-dependent methyltransferase</fullName>
    </submittedName>
</protein>
<dbReference type="SUPFAM" id="SSF53335">
    <property type="entry name" value="S-adenosyl-L-methionine-dependent methyltransferases"/>
    <property type="match status" value="1"/>
</dbReference>
<gene>
    <name evidence="2" type="ORF">FHP25_26285</name>
</gene>
<dbReference type="CDD" id="cd02440">
    <property type="entry name" value="AdoMet_MTases"/>
    <property type="match status" value="1"/>
</dbReference>
<dbReference type="EMBL" id="VDUZ01000034">
    <property type="protein sequence ID" value="TXL72339.1"/>
    <property type="molecule type" value="Genomic_DNA"/>
</dbReference>
<dbReference type="AlphaFoldDB" id="A0A5C8PEZ0"/>